<evidence type="ECO:0000313" key="1">
    <source>
        <dbReference type="EMBL" id="CAI5739036.1"/>
    </source>
</evidence>
<accession>A0AAV0UQ08</accession>
<keyword evidence="2" id="KW-1185">Reference proteome</keyword>
<gene>
    <name evidence="1" type="ORF">PDE001_LOCUS7080</name>
</gene>
<sequence length="96" mass="10855">MVATREGFAFVEEWRPLTFLIKVAERDGLDNGLVFHFKDRAVTPSSTDNAQSSNRLIVIVEGAQACAKVVKDYYAKTLNHYINGEVVQRKKRDCHA</sequence>
<protein>
    <submittedName>
        <fullName evidence="1">Uncharacterized protein</fullName>
    </submittedName>
</protein>
<comment type="caution">
    <text evidence="1">The sequence shown here is derived from an EMBL/GenBank/DDBJ whole genome shotgun (WGS) entry which is preliminary data.</text>
</comment>
<name>A0AAV0UQ08_9STRA</name>
<proteinExistence type="predicted"/>
<evidence type="ECO:0000313" key="2">
    <source>
        <dbReference type="Proteomes" id="UP001162029"/>
    </source>
</evidence>
<dbReference type="EMBL" id="CANTFM010001397">
    <property type="protein sequence ID" value="CAI5739036.1"/>
    <property type="molecule type" value="Genomic_DNA"/>
</dbReference>
<organism evidence="1 2">
    <name type="scientific">Peronospora destructor</name>
    <dbReference type="NCBI Taxonomy" id="86335"/>
    <lineage>
        <taxon>Eukaryota</taxon>
        <taxon>Sar</taxon>
        <taxon>Stramenopiles</taxon>
        <taxon>Oomycota</taxon>
        <taxon>Peronosporomycetes</taxon>
        <taxon>Peronosporales</taxon>
        <taxon>Peronosporaceae</taxon>
        <taxon>Peronospora</taxon>
    </lineage>
</organism>
<reference evidence="1" key="1">
    <citation type="submission" date="2022-12" db="EMBL/GenBank/DDBJ databases">
        <authorList>
            <person name="Webb A."/>
        </authorList>
    </citation>
    <scope>NUCLEOTIDE SEQUENCE</scope>
    <source>
        <strain evidence="1">Pd1</strain>
    </source>
</reference>
<dbReference type="AlphaFoldDB" id="A0AAV0UQ08"/>
<dbReference type="Proteomes" id="UP001162029">
    <property type="component" value="Unassembled WGS sequence"/>
</dbReference>